<dbReference type="EnsemblPlants" id="EMT25516">
    <property type="protein sequence ID" value="EMT25516"/>
    <property type="gene ID" value="F775_42724"/>
</dbReference>
<name>M8CPK9_AEGTA</name>
<reference evidence="1" key="1">
    <citation type="submission" date="2015-06" db="UniProtKB">
        <authorList>
            <consortium name="EnsemblPlants"/>
        </authorList>
    </citation>
    <scope>IDENTIFICATION</scope>
</reference>
<proteinExistence type="predicted"/>
<dbReference type="AlphaFoldDB" id="M8CPK9"/>
<accession>M8CPK9</accession>
<organism evidence="1">
    <name type="scientific">Aegilops tauschii</name>
    <name type="common">Tausch's goatgrass</name>
    <name type="synonym">Aegilops squarrosa</name>
    <dbReference type="NCBI Taxonomy" id="37682"/>
    <lineage>
        <taxon>Eukaryota</taxon>
        <taxon>Viridiplantae</taxon>
        <taxon>Streptophyta</taxon>
        <taxon>Embryophyta</taxon>
        <taxon>Tracheophyta</taxon>
        <taxon>Spermatophyta</taxon>
        <taxon>Magnoliopsida</taxon>
        <taxon>Liliopsida</taxon>
        <taxon>Poales</taxon>
        <taxon>Poaceae</taxon>
        <taxon>BOP clade</taxon>
        <taxon>Pooideae</taxon>
        <taxon>Triticodae</taxon>
        <taxon>Triticeae</taxon>
        <taxon>Triticinae</taxon>
        <taxon>Aegilops</taxon>
    </lineage>
</organism>
<protein>
    <submittedName>
        <fullName evidence="1">Uncharacterized protein</fullName>
    </submittedName>
</protein>
<sequence>MGSYCSSCCSTAATICMEPVTQMRPPRAAPPPSARRSSREAAFIRSQENGAAPHPINIGAGLSVPAVGVS</sequence>
<evidence type="ECO:0000313" key="1">
    <source>
        <dbReference type="EnsemblPlants" id="EMT25516"/>
    </source>
</evidence>